<dbReference type="AlphaFoldDB" id="A0A1G1YYE0"/>
<reference evidence="8 9" key="1">
    <citation type="journal article" date="2016" name="Nat. Commun.">
        <title>Thousands of microbial genomes shed light on interconnected biogeochemical processes in an aquifer system.</title>
        <authorList>
            <person name="Anantharaman K."/>
            <person name="Brown C.T."/>
            <person name="Hug L.A."/>
            <person name="Sharon I."/>
            <person name="Castelle C.J."/>
            <person name="Probst A.J."/>
            <person name="Thomas B.C."/>
            <person name="Singh A."/>
            <person name="Wilkins M.J."/>
            <person name="Karaoz U."/>
            <person name="Brodie E.L."/>
            <person name="Williams K.H."/>
            <person name="Hubbard S.S."/>
            <person name="Banfield J.F."/>
        </authorList>
    </citation>
    <scope>NUCLEOTIDE SEQUENCE [LARGE SCALE GENOMIC DNA]</scope>
</reference>
<dbReference type="Pfam" id="PF00009">
    <property type="entry name" value="GTP_EFTU"/>
    <property type="match status" value="1"/>
</dbReference>
<dbReference type="InterPro" id="IPR000640">
    <property type="entry name" value="EFG_V-like"/>
</dbReference>
<dbReference type="HAMAP" id="MF_00071">
    <property type="entry name" value="LepA"/>
    <property type="match status" value="1"/>
</dbReference>
<evidence type="ECO:0000313" key="8">
    <source>
        <dbReference type="EMBL" id="OGY57373.1"/>
    </source>
</evidence>
<keyword evidence="5 6" id="KW-0342">GTP-binding</keyword>
<keyword evidence="4 6" id="KW-0648">Protein biosynthesis</keyword>
<dbReference type="InterPro" id="IPR005225">
    <property type="entry name" value="Small_GTP-bd"/>
</dbReference>
<evidence type="ECO:0000256" key="1">
    <source>
        <dbReference type="ARBA" id="ARBA00005454"/>
    </source>
</evidence>
<dbReference type="SUPFAM" id="SSF50447">
    <property type="entry name" value="Translation proteins"/>
    <property type="match status" value="1"/>
</dbReference>
<feature type="domain" description="Tr-type G" evidence="7">
    <location>
        <begin position="2"/>
        <end position="180"/>
    </location>
</feature>
<feature type="binding site" evidence="6">
    <location>
        <begin position="126"/>
        <end position="129"/>
    </location>
    <ligand>
        <name>GTP</name>
        <dbReference type="ChEBI" id="CHEBI:37565"/>
    </ligand>
</feature>
<dbReference type="SUPFAM" id="SSF54980">
    <property type="entry name" value="EF-G C-terminal domain-like"/>
    <property type="match status" value="2"/>
</dbReference>
<comment type="caution">
    <text evidence="8">The sequence shown here is derived from an EMBL/GenBank/DDBJ whole genome shotgun (WGS) entry which is preliminary data.</text>
</comment>
<evidence type="ECO:0000256" key="4">
    <source>
        <dbReference type="ARBA" id="ARBA00022917"/>
    </source>
</evidence>
<comment type="similarity">
    <text evidence="1 6">Belongs to the TRAFAC class translation factor GTPase superfamily. Classic translation factor GTPase family. LepA subfamily.</text>
</comment>
<dbReference type="PANTHER" id="PTHR43512">
    <property type="entry name" value="TRANSLATION FACTOR GUF1-RELATED"/>
    <property type="match status" value="1"/>
</dbReference>
<dbReference type="SMART" id="SM00838">
    <property type="entry name" value="EFG_C"/>
    <property type="match status" value="1"/>
</dbReference>
<dbReference type="PANTHER" id="PTHR43512:SF4">
    <property type="entry name" value="TRANSLATION FACTOR GUF1 HOMOLOG, CHLOROPLASTIC"/>
    <property type="match status" value="1"/>
</dbReference>
<dbReference type="SUPFAM" id="SSF52540">
    <property type="entry name" value="P-loop containing nucleoside triphosphate hydrolases"/>
    <property type="match status" value="1"/>
</dbReference>
<dbReference type="Gene3D" id="3.30.70.2570">
    <property type="entry name" value="Elongation factor 4, C-terminal domain"/>
    <property type="match status" value="1"/>
</dbReference>
<comment type="catalytic activity">
    <reaction evidence="6">
        <text>GTP + H2O = GDP + phosphate + H(+)</text>
        <dbReference type="Rhea" id="RHEA:19669"/>
        <dbReference type="ChEBI" id="CHEBI:15377"/>
        <dbReference type="ChEBI" id="CHEBI:15378"/>
        <dbReference type="ChEBI" id="CHEBI:37565"/>
        <dbReference type="ChEBI" id="CHEBI:43474"/>
        <dbReference type="ChEBI" id="CHEBI:58189"/>
        <dbReference type="EC" id="3.6.5.n1"/>
    </reaction>
</comment>
<evidence type="ECO:0000313" key="9">
    <source>
        <dbReference type="Proteomes" id="UP000178651"/>
    </source>
</evidence>
<sequence>MQNIRNFVIIAHIDHGKSTLADRLLEVTGTVPPHKMKAQYLDQLELERERGITIKMAPVRMSYKNYVLNLIDTPGHSDFSYEVSRSLKAVEGAVLLVDATQGVQAQTLANFHNAKKANLTIIGAVNKIDMAADDQIESSLRDLADLLETSEDKLLKVSGKTGEGVEELLEKVIQEVPPPKNIQGNAALVFSSLYDEHKGVVAFVRVFGGEFSGQANAQLLGTKTSFKIKEVGHFKPELKAEDTISEGEIGYIATGIKNPDSVKVGDTIGPSSGGAPLVGFQVPSPVVFVSLYPDEGDDYEDFKTALYKLRLHDSSFSIASTVSEALGRGFQCGFLGRLHFEIVAQRLDREFNIKVVNSFPSVAYKVKLSKGEWVVIDNPKDFPDDYAEVMEPIVKVTILSPLNHLGSVLKLKETFRLSNIRTETRGERIIVTADLPLSDLISDFDDRLKSVSSGFASFSYEFLDYQKSKVKRLDILVAEEIVPGLSRVVYEGDLELVARKTVERLKDLLPRQQFSQAIQASVSGRIVARETIPAMKKALGDFGKNGGDRTRKMKLWKKQKEGKKKLKAMGRVTVSPQVFKELLKR</sequence>
<keyword evidence="6" id="KW-0472">Membrane</keyword>
<keyword evidence="6" id="KW-1003">Cell membrane</keyword>
<dbReference type="InterPro" id="IPR000795">
    <property type="entry name" value="T_Tr_GTP-bd_dom"/>
</dbReference>
<evidence type="ECO:0000256" key="5">
    <source>
        <dbReference type="ARBA" id="ARBA00023134"/>
    </source>
</evidence>
<dbReference type="InterPro" id="IPR035647">
    <property type="entry name" value="EFG_III/V"/>
</dbReference>
<comment type="function">
    <text evidence="6">Required for accurate and efficient protein synthesis under certain stress conditions. May act as a fidelity factor of the translation reaction, by catalyzing a one-codon backward translocation of tRNAs on improperly translocated ribosomes. Back-translocation proceeds from a post-translocation (POST) complex to a pre-translocation (PRE) complex, thus giving elongation factor G a second chance to translocate the tRNAs correctly. Binds to ribosomes in a GTP-dependent manner.</text>
</comment>
<dbReference type="PRINTS" id="PR00315">
    <property type="entry name" value="ELONGATNFCT"/>
</dbReference>
<dbReference type="GO" id="GO:0003924">
    <property type="term" value="F:GTPase activity"/>
    <property type="evidence" value="ECO:0007669"/>
    <property type="project" value="UniProtKB-UniRule"/>
</dbReference>
<dbReference type="GO" id="GO:0045727">
    <property type="term" value="P:positive regulation of translation"/>
    <property type="evidence" value="ECO:0007669"/>
    <property type="project" value="UniProtKB-UniRule"/>
</dbReference>
<dbReference type="InterPro" id="IPR009000">
    <property type="entry name" value="Transl_B-barrel_sf"/>
</dbReference>
<dbReference type="Pfam" id="PF06421">
    <property type="entry name" value="LepA_C"/>
    <property type="match status" value="1"/>
</dbReference>
<keyword evidence="8" id="KW-0251">Elongation factor</keyword>
<dbReference type="PROSITE" id="PS51722">
    <property type="entry name" value="G_TR_2"/>
    <property type="match status" value="1"/>
</dbReference>
<dbReference type="Pfam" id="PF00679">
    <property type="entry name" value="EFG_C"/>
    <property type="match status" value="1"/>
</dbReference>
<dbReference type="InterPro" id="IPR038363">
    <property type="entry name" value="LepA_C_sf"/>
</dbReference>
<accession>A0A1G1YYE0</accession>
<keyword evidence="2 6" id="KW-0547">Nucleotide-binding</keyword>
<dbReference type="NCBIfam" id="TIGR00231">
    <property type="entry name" value="small_GTP"/>
    <property type="match status" value="1"/>
</dbReference>
<dbReference type="EC" id="3.6.5.n1" evidence="6"/>
<evidence type="ECO:0000256" key="2">
    <source>
        <dbReference type="ARBA" id="ARBA00022741"/>
    </source>
</evidence>
<dbReference type="Gene3D" id="3.40.50.300">
    <property type="entry name" value="P-loop containing nucleotide triphosphate hydrolases"/>
    <property type="match status" value="1"/>
</dbReference>
<dbReference type="GO" id="GO:0003746">
    <property type="term" value="F:translation elongation factor activity"/>
    <property type="evidence" value="ECO:0007669"/>
    <property type="project" value="UniProtKB-UniRule"/>
</dbReference>
<dbReference type="Proteomes" id="UP000178651">
    <property type="component" value="Unassembled WGS sequence"/>
</dbReference>
<feature type="binding site" evidence="6">
    <location>
        <begin position="14"/>
        <end position="19"/>
    </location>
    <ligand>
        <name>GTP</name>
        <dbReference type="ChEBI" id="CHEBI:37565"/>
    </ligand>
</feature>
<dbReference type="GO" id="GO:0043022">
    <property type="term" value="F:ribosome binding"/>
    <property type="evidence" value="ECO:0007669"/>
    <property type="project" value="UniProtKB-UniRule"/>
</dbReference>
<dbReference type="GO" id="GO:0005525">
    <property type="term" value="F:GTP binding"/>
    <property type="evidence" value="ECO:0007669"/>
    <property type="project" value="UniProtKB-UniRule"/>
</dbReference>
<name>A0A1G1YYE0_9BACT</name>
<dbReference type="InterPro" id="IPR027417">
    <property type="entry name" value="P-loop_NTPase"/>
</dbReference>
<dbReference type="EMBL" id="MHIU01000036">
    <property type="protein sequence ID" value="OGY57373.1"/>
    <property type="molecule type" value="Genomic_DNA"/>
</dbReference>
<dbReference type="PROSITE" id="PS00301">
    <property type="entry name" value="G_TR_1"/>
    <property type="match status" value="1"/>
</dbReference>
<organism evidence="8 9">
    <name type="scientific">Candidatus Colwellbacteria bacterium RIFCSPHIGHO2_02_FULL_43_15</name>
    <dbReference type="NCBI Taxonomy" id="1797686"/>
    <lineage>
        <taxon>Bacteria</taxon>
        <taxon>Candidatus Colwelliibacteriota</taxon>
    </lineage>
</organism>
<evidence type="ECO:0000256" key="3">
    <source>
        <dbReference type="ARBA" id="ARBA00022801"/>
    </source>
</evidence>
<evidence type="ECO:0000256" key="6">
    <source>
        <dbReference type="HAMAP-Rule" id="MF_00071"/>
    </source>
</evidence>
<evidence type="ECO:0000259" key="7">
    <source>
        <dbReference type="PROSITE" id="PS51722"/>
    </source>
</evidence>
<dbReference type="InterPro" id="IPR031157">
    <property type="entry name" value="G_TR_CS"/>
</dbReference>
<dbReference type="GO" id="GO:0005886">
    <property type="term" value="C:plasma membrane"/>
    <property type="evidence" value="ECO:0007669"/>
    <property type="project" value="UniProtKB-SubCell"/>
</dbReference>
<dbReference type="Gene3D" id="3.30.70.870">
    <property type="entry name" value="Elongation Factor G (Translational Gtpase), domain 3"/>
    <property type="match status" value="1"/>
</dbReference>
<dbReference type="Gene3D" id="2.40.30.10">
    <property type="entry name" value="Translation factors"/>
    <property type="match status" value="1"/>
</dbReference>
<proteinExistence type="inferred from homology"/>
<dbReference type="InterPro" id="IPR013842">
    <property type="entry name" value="LepA_CTD"/>
</dbReference>
<dbReference type="Gene3D" id="3.30.70.240">
    <property type="match status" value="1"/>
</dbReference>
<keyword evidence="3 6" id="KW-0378">Hydrolase</keyword>
<comment type="subcellular location">
    <subcellularLocation>
        <location evidence="6">Cell membrane</location>
        <topology evidence="6">Peripheral membrane protein</topology>
        <orientation evidence="6">Cytoplasmic side</orientation>
    </subcellularLocation>
</comment>
<gene>
    <name evidence="6" type="primary">lepA</name>
    <name evidence="8" type="ORF">A3D47_00620</name>
</gene>
<protein>
    <recommendedName>
        <fullName evidence="6">Elongation factor 4</fullName>
        <shortName evidence="6">EF-4</shortName>
        <ecNumber evidence="6">3.6.5.n1</ecNumber>
    </recommendedName>
    <alternativeName>
        <fullName evidence="6">Ribosomal back-translocase LepA</fullName>
    </alternativeName>
</protein>
<dbReference type="NCBIfam" id="TIGR01393">
    <property type="entry name" value="lepA"/>
    <property type="match status" value="1"/>
</dbReference>
<dbReference type="InterPro" id="IPR006297">
    <property type="entry name" value="EF-4"/>
</dbReference>